<keyword evidence="6 13" id="KW-0548">Nucleotidyltransferase</keyword>
<evidence type="ECO:0000256" key="2">
    <source>
        <dbReference type="ARBA" id="ARBA00010214"/>
    </source>
</evidence>
<keyword evidence="8" id="KW-0274">FAD</keyword>
<keyword evidence="5 13" id="KW-0808">Transferase</keyword>
<keyword evidence="3" id="KW-0285">Flavoprotein</keyword>
<dbReference type="EMBL" id="CACRSP010000002">
    <property type="protein sequence ID" value="VYS76765.1"/>
    <property type="molecule type" value="Genomic_DNA"/>
</dbReference>
<evidence type="ECO:0000256" key="6">
    <source>
        <dbReference type="ARBA" id="ARBA00022695"/>
    </source>
</evidence>
<dbReference type="AlphaFoldDB" id="A0A6N2RA05"/>
<evidence type="ECO:0000256" key="10">
    <source>
        <dbReference type="ARBA" id="ARBA00047880"/>
    </source>
</evidence>
<evidence type="ECO:0000256" key="7">
    <source>
        <dbReference type="ARBA" id="ARBA00022741"/>
    </source>
</evidence>
<protein>
    <submittedName>
        <fullName evidence="13">Bifunctional riboflavin kinase/FMN adenylyltransferase</fullName>
    </submittedName>
    <submittedName>
        <fullName evidence="14">Riboflavin biosynthesis protein RibF</fullName>
    </submittedName>
</protein>
<dbReference type="GO" id="GO:0006747">
    <property type="term" value="P:FAD biosynthetic process"/>
    <property type="evidence" value="ECO:0007669"/>
    <property type="project" value="UniProtKB-UniPathway"/>
</dbReference>
<dbReference type="SUPFAM" id="SSF82114">
    <property type="entry name" value="Riboflavin kinase-like"/>
    <property type="match status" value="1"/>
</dbReference>
<dbReference type="Gene3D" id="2.40.30.30">
    <property type="entry name" value="Riboflavin kinase-like"/>
    <property type="match status" value="1"/>
</dbReference>
<evidence type="ECO:0000313" key="13">
    <source>
        <dbReference type="EMBL" id="KAB7460300.1"/>
    </source>
</evidence>
<dbReference type="InterPro" id="IPR023465">
    <property type="entry name" value="Riboflavin_kinase_dom_sf"/>
</dbReference>
<name>A0A6N2RA05_9BIFI</name>
<dbReference type="InterPro" id="IPR015864">
    <property type="entry name" value="FAD_synthase"/>
</dbReference>
<dbReference type="Proteomes" id="UP000429211">
    <property type="component" value="Unassembled WGS sequence"/>
</dbReference>
<dbReference type="InterPro" id="IPR023468">
    <property type="entry name" value="Riboflavin_kinase"/>
</dbReference>
<keyword evidence="4" id="KW-0288">FMN</keyword>
<evidence type="ECO:0000256" key="11">
    <source>
        <dbReference type="ARBA" id="ARBA00049494"/>
    </source>
</evidence>
<dbReference type="InterPro" id="IPR014729">
    <property type="entry name" value="Rossmann-like_a/b/a_fold"/>
</dbReference>
<comment type="pathway">
    <text evidence="1">Cofactor biosynthesis; FAD biosynthesis; FAD from FMN: step 1/1.</text>
</comment>
<comment type="similarity">
    <text evidence="2">Belongs to the RibF family.</text>
</comment>
<reference evidence="14" key="2">
    <citation type="submission" date="2019-11" db="EMBL/GenBank/DDBJ databases">
        <authorList>
            <person name="Feng L."/>
        </authorList>
    </citation>
    <scope>NUCLEOTIDE SEQUENCE</scope>
    <source>
        <strain evidence="14">BdentiumLFYP24</strain>
    </source>
</reference>
<evidence type="ECO:0000256" key="3">
    <source>
        <dbReference type="ARBA" id="ARBA00022630"/>
    </source>
</evidence>
<dbReference type="GO" id="GO:0009398">
    <property type="term" value="P:FMN biosynthetic process"/>
    <property type="evidence" value="ECO:0007669"/>
    <property type="project" value="TreeGrafter"/>
</dbReference>
<dbReference type="Gene3D" id="3.40.50.620">
    <property type="entry name" value="HUPs"/>
    <property type="match status" value="1"/>
</dbReference>
<gene>
    <name evidence="14" type="primary">ribF</name>
    <name evidence="14" type="ORF">BDLFYP24_00855</name>
    <name evidence="13" type="ORF">GBB04_07900</name>
</gene>
<dbReference type="PANTHER" id="PTHR22749:SF6">
    <property type="entry name" value="RIBOFLAVIN KINASE"/>
    <property type="match status" value="1"/>
</dbReference>
<comment type="catalytic activity">
    <reaction evidence="11">
        <text>FMN + ATP + H(+) = FAD + diphosphate</text>
        <dbReference type="Rhea" id="RHEA:17237"/>
        <dbReference type="ChEBI" id="CHEBI:15378"/>
        <dbReference type="ChEBI" id="CHEBI:30616"/>
        <dbReference type="ChEBI" id="CHEBI:33019"/>
        <dbReference type="ChEBI" id="CHEBI:57692"/>
        <dbReference type="ChEBI" id="CHEBI:58210"/>
        <dbReference type="EC" id="2.7.7.2"/>
    </reaction>
</comment>
<keyword evidence="7" id="KW-0547">Nucleotide-binding</keyword>
<sequence length="405" mass="44101">MKIITLTPDESGMVDWPTLSNDKKSVLTIGSFDGMHQGHQAVIRRVVELARKERSFSVVVLFEPRPAMVHGYAAKHDGQEPPVGMLDTQALTSVDERLRSINALGVDYTIIVHYTLEFAAKSYRFFLGQMVGKLGMRALVLGADAALGANRAGDVKAIENLALATGVFQLDVVDDHGPGETRVPANAEPVMPADHGEPADPLEGATKAERRAWSKKHQAKAVRVWSSTNVRYLLGQGRIKDADAILGHMHAVEGTVVHGEERGRTIGFPTANLSQDVFGYLPVDGVYAGWLVDLGKAGDEPGKPADGIATAYDSSSMDARLAPHSPYRWPAAISIGTKPTFNEATGMHERVVEAYAITDDWLDLYGHQVRVEFAGFLRPQIRFASADDLAAELRRNVEETKRLTA</sequence>
<evidence type="ECO:0000259" key="12">
    <source>
        <dbReference type="SMART" id="SM00904"/>
    </source>
</evidence>
<dbReference type="GO" id="GO:0005524">
    <property type="term" value="F:ATP binding"/>
    <property type="evidence" value="ECO:0007669"/>
    <property type="project" value="UniProtKB-KW"/>
</dbReference>
<evidence type="ECO:0000256" key="1">
    <source>
        <dbReference type="ARBA" id="ARBA00004726"/>
    </source>
</evidence>
<evidence type="ECO:0000256" key="4">
    <source>
        <dbReference type="ARBA" id="ARBA00022643"/>
    </source>
</evidence>
<proteinExistence type="inferred from homology"/>
<dbReference type="SUPFAM" id="SSF52374">
    <property type="entry name" value="Nucleotidylyl transferase"/>
    <property type="match status" value="1"/>
</dbReference>
<keyword evidence="13" id="KW-0418">Kinase</keyword>
<feature type="domain" description="Riboflavin kinase" evidence="12">
    <location>
        <begin position="245"/>
        <end position="405"/>
    </location>
</feature>
<dbReference type="RefSeq" id="WP_034518732.1">
    <property type="nucleotide sequence ID" value="NZ_CACRSP010000002.1"/>
</dbReference>
<evidence type="ECO:0000313" key="14">
    <source>
        <dbReference type="EMBL" id="VYS76765.1"/>
    </source>
</evidence>
<comment type="catalytic activity">
    <reaction evidence="10">
        <text>riboflavin + ATP = FMN + ADP + H(+)</text>
        <dbReference type="Rhea" id="RHEA:14357"/>
        <dbReference type="ChEBI" id="CHEBI:15378"/>
        <dbReference type="ChEBI" id="CHEBI:30616"/>
        <dbReference type="ChEBI" id="CHEBI:57986"/>
        <dbReference type="ChEBI" id="CHEBI:58210"/>
        <dbReference type="ChEBI" id="CHEBI:456216"/>
        <dbReference type="EC" id="2.7.1.26"/>
    </reaction>
</comment>
<dbReference type="UniPathway" id="UPA00277">
    <property type="reaction ID" value="UER00407"/>
</dbReference>
<dbReference type="InterPro" id="IPR015865">
    <property type="entry name" value="Riboflavin_kinase_bac/euk"/>
</dbReference>
<evidence type="ECO:0000256" key="8">
    <source>
        <dbReference type="ARBA" id="ARBA00022827"/>
    </source>
</evidence>
<dbReference type="SMART" id="SM00904">
    <property type="entry name" value="Flavokinase"/>
    <property type="match status" value="1"/>
</dbReference>
<reference evidence="13 15" key="1">
    <citation type="journal article" date="2019" name="Nat. Med.">
        <title>A library of human gut bacterial isolates paired with longitudinal multiomics data enables mechanistic microbiome research.</title>
        <authorList>
            <person name="Poyet M."/>
            <person name="Groussin M."/>
            <person name="Gibbons S.M."/>
            <person name="Avila-Pacheco J."/>
            <person name="Jiang X."/>
            <person name="Kearney S.M."/>
            <person name="Perrotta A.R."/>
            <person name="Berdy B."/>
            <person name="Zhao S."/>
            <person name="Lieberman T.D."/>
            <person name="Swanson P.K."/>
            <person name="Smith M."/>
            <person name="Roesemann S."/>
            <person name="Alexander J.E."/>
            <person name="Rich S.A."/>
            <person name="Livny J."/>
            <person name="Vlamakis H."/>
            <person name="Clish C."/>
            <person name="Bullock K."/>
            <person name="Deik A."/>
            <person name="Scott J."/>
            <person name="Pierce K.A."/>
            <person name="Xavier R.J."/>
            <person name="Alm E.J."/>
        </authorList>
    </citation>
    <scope>NUCLEOTIDE SEQUENCE [LARGE SCALE GENOMIC DNA]</scope>
    <source>
        <strain evidence="13 15">BIOML-A2</strain>
    </source>
</reference>
<dbReference type="GO" id="GO:0009231">
    <property type="term" value="P:riboflavin biosynthetic process"/>
    <property type="evidence" value="ECO:0007669"/>
    <property type="project" value="InterPro"/>
</dbReference>
<evidence type="ECO:0000256" key="9">
    <source>
        <dbReference type="ARBA" id="ARBA00022840"/>
    </source>
</evidence>
<dbReference type="GO" id="GO:0003919">
    <property type="term" value="F:FMN adenylyltransferase activity"/>
    <property type="evidence" value="ECO:0007669"/>
    <property type="project" value="UniProtKB-EC"/>
</dbReference>
<evidence type="ECO:0000256" key="5">
    <source>
        <dbReference type="ARBA" id="ARBA00022679"/>
    </source>
</evidence>
<dbReference type="Pfam" id="PF01687">
    <property type="entry name" value="Flavokinase"/>
    <property type="match status" value="1"/>
</dbReference>
<dbReference type="EMBL" id="WDPD01000008">
    <property type="protein sequence ID" value="KAB7460300.1"/>
    <property type="molecule type" value="Genomic_DNA"/>
</dbReference>
<dbReference type="Pfam" id="PF06574">
    <property type="entry name" value="FAD_syn"/>
    <property type="match status" value="1"/>
</dbReference>
<dbReference type="GO" id="GO:0008531">
    <property type="term" value="F:riboflavin kinase activity"/>
    <property type="evidence" value="ECO:0007669"/>
    <property type="project" value="UniProtKB-EC"/>
</dbReference>
<dbReference type="CDD" id="cd02064">
    <property type="entry name" value="FAD_synthetase_N"/>
    <property type="match status" value="1"/>
</dbReference>
<dbReference type="PANTHER" id="PTHR22749">
    <property type="entry name" value="RIBOFLAVIN KINASE/FMN ADENYLYLTRANSFERASE"/>
    <property type="match status" value="1"/>
</dbReference>
<organism evidence="14">
    <name type="scientific">Bifidobacterium dentium</name>
    <dbReference type="NCBI Taxonomy" id="1689"/>
    <lineage>
        <taxon>Bacteria</taxon>
        <taxon>Bacillati</taxon>
        <taxon>Actinomycetota</taxon>
        <taxon>Actinomycetes</taxon>
        <taxon>Bifidobacteriales</taxon>
        <taxon>Bifidobacteriaceae</taxon>
        <taxon>Bifidobacterium</taxon>
    </lineage>
</organism>
<evidence type="ECO:0000313" key="15">
    <source>
        <dbReference type="Proteomes" id="UP000429211"/>
    </source>
</evidence>
<accession>A0A6N2RA05</accession>
<keyword evidence="9" id="KW-0067">ATP-binding</keyword>